<keyword evidence="4" id="KW-1185">Reference proteome</keyword>
<proteinExistence type="predicted"/>
<comment type="caution">
    <text evidence="3">The sequence shown here is derived from an EMBL/GenBank/DDBJ whole genome shotgun (WGS) entry which is preliminary data.</text>
</comment>
<feature type="compositionally biased region" description="Polar residues" evidence="1">
    <location>
        <begin position="459"/>
        <end position="476"/>
    </location>
</feature>
<dbReference type="RefSeq" id="WP_156640779.1">
    <property type="nucleotide sequence ID" value="NZ_WOXT01000001.1"/>
</dbReference>
<feature type="domain" description="Peptidase M15A C-terminal" evidence="2">
    <location>
        <begin position="195"/>
        <end position="271"/>
    </location>
</feature>
<dbReference type="SUPFAM" id="SSF55166">
    <property type="entry name" value="Hedgehog/DD-peptidase"/>
    <property type="match status" value="1"/>
</dbReference>
<organism evidence="3 4">
    <name type="scientific">Noviluteimonas gilva</name>
    <dbReference type="NCBI Taxonomy" id="2682097"/>
    <lineage>
        <taxon>Bacteria</taxon>
        <taxon>Pseudomonadati</taxon>
        <taxon>Pseudomonadota</taxon>
        <taxon>Gammaproteobacteria</taxon>
        <taxon>Lysobacterales</taxon>
        <taxon>Lysobacteraceae</taxon>
        <taxon>Noviluteimonas</taxon>
    </lineage>
</organism>
<evidence type="ECO:0000259" key="2">
    <source>
        <dbReference type="Pfam" id="PF08291"/>
    </source>
</evidence>
<dbReference type="InterPro" id="IPR009045">
    <property type="entry name" value="Zn_M74/Hedgehog-like"/>
</dbReference>
<accession>A0A7C9HLB3</accession>
<reference evidence="3 4" key="1">
    <citation type="submission" date="2019-12" db="EMBL/GenBank/DDBJ databases">
        <authorList>
            <person name="Xu J."/>
        </authorList>
    </citation>
    <scope>NUCLEOTIDE SEQUENCE [LARGE SCALE GENOMIC DNA]</scope>
    <source>
        <strain evidence="3 4">HX-5-24</strain>
    </source>
</reference>
<dbReference type="AlphaFoldDB" id="A0A7C9HLB3"/>
<dbReference type="Proteomes" id="UP000479692">
    <property type="component" value="Unassembled WGS sequence"/>
</dbReference>
<sequence length="485" mass="52682">MGIYDMAMDGLRIADAGRERKKQKTLALLLSQAYQNPDQRESALGEAMAIDPQQAMAARQQFSGMDDDRRKQIVQHAQIFASMPDEMKVQAYPQLAAEVRKITGIPVPDQYDPKFLPMIQQMAGGKEAEQFTLAPGSARYDASGRQIVSQPFAPVNSQLANVPTGDGGSQQMLFNPRSAEFSQPNYGGGTPRNPQEVQAAIQQLAGRFGGQISSMVRTPEHNREVGGVPNSQHIRGTAGDVVIGDPAMRRSYMEAAKGMGFSVIDEGDHLHTQLPRGAQIAQQGPLGYTPPKSETQQPSAMMEKLQLAQQMGATPDQLRNMVIGDTGGGKPSATMLKQANTAKLKLIDLNAIEHQLSLVENAFQPLENSFSATPYVGKYLPTEDGKRFDAAVSLLQGMVRKLTRTPGEGAMSDYETQLAQLANPSRSEYESVTKDQLAQLKALVKATRDGYQAVLEDNGGSSANIQPRETNTQDSSIDALLDKYK</sequence>
<protein>
    <recommendedName>
        <fullName evidence="2">Peptidase M15A C-terminal domain-containing protein</fullName>
    </recommendedName>
</protein>
<feature type="region of interest" description="Disordered" evidence="1">
    <location>
        <begin position="457"/>
        <end position="485"/>
    </location>
</feature>
<dbReference type="EMBL" id="WOXT01000001">
    <property type="protein sequence ID" value="MUV13595.1"/>
    <property type="molecule type" value="Genomic_DNA"/>
</dbReference>
<dbReference type="InterPro" id="IPR013230">
    <property type="entry name" value="Peptidase_M15A_C"/>
</dbReference>
<evidence type="ECO:0000256" key="1">
    <source>
        <dbReference type="SAM" id="MobiDB-lite"/>
    </source>
</evidence>
<evidence type="ECO:0000313" key="3">
    <source>
        <dbReference type="EMBL" id="MUV13595.1"/>
    </source>
</evidence>
<evidence type="ECO:0000313" key="4">
    <source>
        <dbReference type="Proteomes" id="UP000479692"/>
    </source>
</evidence>
<name>A0A7C9HLB3_9GAMM</name>
<dbReference type="Gene3D" id="3.30.1380.10">
    <property type="match status" value="1"/>
</dbReference>
<gene>
    <name evidence="3" type="ORF">GN331_05165</name>
</gene>
<dbReference type="Pfam" id="PF08291">
    <property type="entry name" value="Peptidase_M15_3"/>
    <property type="match status" value="1"/>
</dbReference>